<keyword evidence="5" id="KW-0808">Transferase</keyword>
<dbReference type="KEGG" id="ahm:TL08_04065"/>
<evidence type="ECO:0000256" key="10">
    <source>
        <dbReference type="ARBA" id="ARBA00023158"/>
    </source>
</evidence>
<dbReference type="PANTHER" id="PTHR21404:SF3">
    <property type="entry name" value="SMALL RNA 2'-O-METHYLTRANSFERASE"/>
    <property type="match status" value="1"/>
</dbReference>
<dbReference type="Pfam" id="PF12623">
    <property type="entry name" value="Hen1_L"/>
    <property type="match status" value="1"/>
</dbReference>
<protein>
    <recommendedName>
        <fullName evidence="3">Small RNA 2'-O-methyltransferase</fullName>
        <ecNumber evidence="11">2.1.1.386</ecNumber>
    </recommendedName>
</protein>
<feature type="region of interest" description="Disordered" evidence="13">
    <location>
        <begin position="465"/>
        <end position="492"/>
    </location>
</feature>
<dbReference type="Proteomes" id="UP000095210">
    <property type="component" value="Chromosome"/>
</dbReference>
<feature type="domain" description="Hen1 N-terminal" evidence="15">
    <location>
        <begin position="1"/>
        <end position="243"/>
    </location>
</feature>
<name>A0AAC9HLZ1_9PSEU</name>
<accession>A0AAC9HLZ1</accession>
<keyword evidence="7" id="KW-0479">Metal-binding</keyword>
<dbReference type="EC" id="2.1.1.386" evidence="11"/>
<evidence type="ECO:0000313" key="17">
    <source>
        <dbReference type="Proteomes" id="UP000095210"/>
    </source>
</evidence>
<evidence type="ECO:0000256" key="5">
    <source>
        <dbReference type="ARBA" id="ARBA00022679"/>
    </source>
</evidence>
<dbReference type="GO" id="GO:0003723">
    <property type="term" value="F:RNA binding"/>
    <property type="evidence" value="ECO:0007669"/>
    <property type="project" value="UniProtKB-KW"/>
</dbReference>
<dbReference type="InterPro" id="IPR013217">
    <property type="entry name" value="Methyltransf_12"/>
</dbReference>
<evidence type="ECO:0000256" key="11">
    <source>
        <dbReference type="ARBA" id="ARBA00035025"/>
    </source>
</evidence>
<evidence type="ECO:0000256" key="13">
    <source>
        <dbReference type="SAM" id="MobiDB-lite"/>
    </source>
</evidence>
<keyword evidence="8" id="KW-0460">Magnesium</keyword>
<keyword evidence="17" id="KW-1185">Reference proteome</keyword>
<dbReference type="EMBL" id="CP014859">
    <property type="protein sequence ID" value="AOS61643.1"/>
    <property type="molecule type" value="Genomic_DNA"/>
</dbReference>
<proteinExistence type="inferred from homology"/>
<dbReference type="NCBIfam" id="TIGR04074">
    <property type="entry name" value="bacter_Hen1"/>
    <property type="match status" value="1"/>
</dbReference>
<dbReference type="AlphaFoldDB" id="A0AAC9HLZ1"/>
<evidence type="ECO:0000256" key="1">
    <source>
        <dbReference type="ARBA" id="ARBA00001946"/>
    </source>
</evidence>
<comment type="catalytic activity">
    <reaction evidence="12">
        <text>small RNA 3'-end nucleotide + S-adenosyl-L-methionine = small RNA 3'-end 2'-O-methylnucleotide + S-adenosyl-L-homocysteine + H(+)</text>
        <dbReference type="Rhea" id="RHEA:37887"/>
        <dbReference type="Rhea" id="RHEA-COMP:10415"/>
        <dbReference type="Rhea" id="RHEA-COMP:10416"/>
        <dbReference type="ChEBI" id="CHEBI:15378"/>
        <dbReference type="ChEBI" id="CHEBI:57856"/>
        <dbReference type="ChEBI" id="CHEBI:59789"/>
        <dbReference type="ChEBI" id="CHEBI:74896"/>
        <dbReference type="ChEBI" id="CHEBI:74898"/>
        <dbReference type="EC" id="2.1.1.386"/>
    </reaction>
</comment>
<sequence length="492" mass="53379">MLVTVTTTHRPATDLGFLLHKHPDRVQSFPAPAGTAHVFYPQAQESVCTAALLLEIDPIALARRAARGDRRDLGLGSYVNDRPYAASSMVAVALGSVFATAMRGRCDARPELADTAIPLVIEVPAVPTRGDAGLIHRLFEPLGWQVDTVVEPLDAEFPGWGDSPYARLRLTGTLRLADALNQLYVLLPVLDAGKHYWVAEQEVDKLLRAGAGWLAAHPERDLITARYLAHRGDYVASALGRLAAEVPEENVAPDTVAEQRPARGTAARERRAAVVEALRASGASSVVDLGCGNGELVADLLADPTFTEVTGVDVSMRSLRIAEKRIGVERLSDSQRSRLTLRQSALTYLDDELLGYDAAALVEVVEHVDPARLPALERAVFGHARPGTVVVTTPNREHNASFETLTPAGFRHTDHRFEWTRGEFAAWARQICRRYRYRVRFEGVGATHPEFGPLTQLAVFNRQESEVDPAAPRAAGQDTAVDHASASEGAGA</sequence>
<dbReference type="RefSeq" id="WP_084642509.1">
    <property type="nucleotide sequence ID" value="NZ_CP014859.1"/>
</dbReference>
<evidence type="ECO:0000256" key="4">
    <source>
        <dbReference type="ARBA" id="ARBA00022603"/>
    </source>
</evidence>
<dbReference type="InterPro" id="IPR038546">
    <property type="entry name" value="Hen1_N_sf"/>
</dbReference>
<evidence type="ECO:0000256" key="3">
    <source>
        <dbReference type="ARBA" id="ARBA00021330"/>
    </source>
</evidence>
<evidence type="ECO:0000256" key="9">
    <source>
        <dbReference type="ARBA" id="ARBA00022884"/>
    </source>
</evidence>
<organism evidence="16 17">
    <name type="scientific">Actinoalloteichus hymeniacidonis</name>
    <dbReference type="NCBI Taxonomy" id="340345"/>
    <lineage>
        <taxon>Bacteria</taxon>
        <taxon>Bacillati</taxon>
        <taxon>Actinomycetota</taxon>
        <taxon>Actinomycetes</taxon>
        <taxon>Pseudonocardiales</taxon>
        <taxon>Pseudonocardiaceae</taxon>
        <taxon>Actinoalloteichus</taxon>
    </lineage>
</organism>
<dbReference type="InterPro" id="IPR026610">
    <property type="entry name" value="Hen1"/>
</dbReference>
<dbReference type="InterPro" id="IPR029063">
    <property type="entry name" value="SAM-dependent_MTases_sf"/>
</dbReference>
<evidence type="ECO:0000256" key="2">
    <source>
        <dbReference type="ARBA" id="ARBA00009026"/>
    </source>
</evidence>
<keyword evidence="4" id="KW-0489">Methyltransferase</keyword>
<dbReference type="GO" id="GO:0001510">
    <property type="term" value="P:RNA methylation"/>
    <property type="evidence" value="ECO:0007669"/>
    <property type="project" value="InterPro"/>
</dbReference>
<dbReference type="InterPro" id="IPR024026">
    <property type="entry name" value="3'-RNA_MeTfrase_Hen1_bac"/>
</dbReference>
<dbReference type="SUPFAM" id="SSF53335">
    <property type="entry name" value="S-adenosyl-L-methionine-dependent methyltransferases"/>
    <property type="match status" value="1"/>
</dbReference>
<comment type="cofactor">
    <cofactor evidence="1">
        <name>Mg(2+)</name>
        <dbReference type="ChEBI" id="CHEBI:18420"/>
    </cofactor>
</comment>
<dbReference type="Pfam" id="PF08242">
    <property type="entry name" value="Methyltransf_12"/>
    <property type="match status" value="1"/>
</dbReference>
<evidence type="ECO:0000313" key="16">
    <source>
        <dbReference type="EMBL" id="AOS61643.1"/>
    </source>
</evidence>
<keyword evidence="6" id="KW-0949">S-adenosyl-L-methionine</keyword>
<comment type="similarity">
    <text evidence="2">Belongs to the methyltransferase superfamily. HEN1 family.</text>
</comment>
<dbReference type="GO" id="GO:0090486">
    <property type="term" value="F:small RNA 2'-O-methyltransferase activity"/>
    <property type="evidence" value="ECO:0007669"/>
    <property type="project" value="UniProtKB-EC"/>
</dbReference>
<dbReference type="CDD" id="cd02440">
    <property type="entry name" value="AdoMet_MTases"/>
    <property type="match status" value="1"/>
</dbReference>
<dbReference type="Gene3D" id="3.40.50.150">
    <property type="entry name" value="Vaccinia Virus protein VP39"/>
    <property type="match status" value="1"/>
</dbReference>
<keyword evidence="9" id="KW-0694">RNA-binding</keyword>
<evidence type="ECO:0000256" key="12">
    <source>
        <dbReference type="ARBA" id="ARBA00048418"/>
    </source>
</evidence>
<keyword evidence="10" id="KW-0943">RNA-mediated gene silencing</keyword>
<dbReference type="InterPro" id="IPR024740">
    <property type="entry name" value="Hen1_N"/>
</dbReference>
<evidence type="ECO:0000256" key="6">
    <source>
        <dbReference type="ARBA" id="ARBA00022691"/>
    </source>
</evidence>
<dbReference type="GO" id="GO:0031047">
    <property type="term" value="P:regulatory ncRNA-mediated gene silencing"/>
    <property type="evidence" value="ECO:0007669"/>
    <property type="project" value="UniProtKB-KW"/>
</dbReference>
<evidence type="ECO:0000256" key="8">
    <source>
        <dbReference type="ARBA" id="ARBA00022842"/>
    </source>
</evidence>
<evidence type="ECO:0000259" key="14">
    <source>
        <dbReference type="Pfam" id="PF08242"/>
    </source>
</evidence>
<dbReference type="Gene3D" id="3.30.1610.20">
    <property type="entry name" value="Hen1, N-terminal domain"/>
    <property type="match status" value="1"/>
</dbReference>
<gene>
    <name evidence="16" type="ORF">TL08_04065</name>
</gene>
<evidence type="ECO:0000259" key="15">
    <source>
        <dbReference type="Pfam" id="PF12623"/>
    </source>
</evidence>
<reference evidence="17" key="1">
    <citation type="submission" date="2016-03" db="EMBL/GenBank/DDBJ databases">
        <title>Complete genome sequence of the type strain Actinoalloteichus hymeniacidonis DSM 45092.</title>
        <authorList>
            <person name="Schaffert L."/>
            <person name="Albersmeier A."/>
            <person name="Winkler A."/>
            <person name="Kalinowski J."/>
            <person name="Zotchev S."/>
            <person name="Ruckert C."/>
        </authorList>
    </citation>
    <scope>NUCLEOTIDE SEQUENCE [LARGE SCALE GENOMIC DNA]</scope>
    <source>
        <strain evidence="17">HPA177(T) (DSM 45092(T))</strain>
    </source>
</reference>
<evidence type="ECO:0000256" key="7">
    <source>
        <dbReference type="ARBA" id="ARBA00022723"/>
    </source>
</evidence>
<dbReference type="GO" id="GO:0046872">
    <property type="term" value="F:metal ion binding"/>
    <property type="evidence" value="ECO:0007669"/>
    <property type="project" value="UniProtKB-KW"/>
</dbReference>
<dbReference type="PANTHER" id="PTHR21404">
    <property type="entry name" value="HEN1"/>
    <property type="match status" value="1"/>
</dbReference>
<feature type="domain" description="Methyltransferase type 12" evidence="14">
    <location>
        <begin position="287"/>
        <end position="389"/>
    </location>
</feature>